<sequence length="224" mass="25756">MSSRQPLIDFDPLLQGHNARPSLVPTQSLSSKIYKAVISPFQKLQSLFPRVSGTFDVNFTTQDGRRILHLKAEIGETSKEFDTTNCATTTFHKFNKLPVELRTMTWIVFTRAKNLTTGPNNVAVDWPGGDETDIEEVMDDIRRMFPGCRKVLFVMRHHPLPDTDARFTKVKDDDDMNIEYDEDWFHWGHIRPQLRDSWPTYSSSGPPELEAVEVVPVRDETNHP</sequence>
<dbReference type="EMBL" id="JAGMUX010000001">
    <property type="protein sequence ID" value="KAH7270180.1"/>
    <property type="molecule type" value="Genomic_DNA"/>
</dbReference>
<gene>
    <name evidence="1" type="ORF">BKA55DRAFT_532789</name>
</gene>
<evidence type="ECO:0000313" key="2">
    <source>
        <dbReference type="Proteomes" id="UP000720189"/>
    </source>
</evidence>
<dbReference type="AlphaFoldDB" id="A0A9P9KWQ6"/>
<dbReference type="GeneID" id="70219340"/>
<name>A0A9P9KWQ6_FUSRE</name>
<dbReference type="RefSeq" id="XP_046056948.1">
    <property type="nucleotide sequence ID" value="XM_046189386.1"/>
</dbReference>
<protein>
    <submittedName>
        <fullName evidence="1">Uncharacterized protein</fullName>
    </submittedName>
</protein>
<organism evidence="1 2">
    <name type="scientific">Fusarium redolens</name>
    <dbReference type="NCBI Taxonomy" id="48865"/>
    <lineage>
        <taxon>Eukaryota</taxon>
        <taxon>Fungi</taxon>
        <taxon>Dikarya</taxon>
        <taxon>Ascomycota</taxon>
        <taxon>Pezizomycotina</taxon>
        <taxon>Sordariomycetes</taxon>
        <taxon>Hypocreomycetidae</taxon>
        <taxon>Hypocreales</taxon>
        <taxon>Nectriaceae</taxon>
        <taxon>Fusarium</taxon>
        <taxon>Fusarium redolens species complex</taxon>
    </lineage>
</organism>
<dbReference type="OrthoDB" id="3561261at2759"/>
<proteinExistence type="predicted"/>
<comment type="caution">
    <text evidence="1">The sequence shown here is derived from an EMBL/GenBank/DDBJ whole genome shotgun (WGS) entry which is preliminary data.</text>
</comment>
<accession>A0A9P9KWQ6</accession>
<evidence type="ECO:0000313" key="1">
    <source>
        <dbReference type="EMBL" id="KAH7270180.1"/>
    </source>
</evidence>
<dbReference type="Proteomes" id="UP000720189">
    <property type="component" value="Unassembled WGS sequence"/>
</dbReference>
<reference evidence="1" key="1">
    <citation type="journal article" date="2021" name="Nat. Commun.">
        <title>Genetic determinants of endophytism in the Arabidopsis root mycobiome.</title>
        <authorList>
            <person name="Mesny F."/>
            <person name="Miyauchi S."/>
            <person name="Thiergart T."/>
            <person name="Pickel B."/>
            <person name="Atanasova L."/>
            <person name="Karlsson M."/>
            <person name="Huettel B."/>
            <person name="Barry K.W."/>
            <person name="Haridas S."/>
            <person name="Chen C."/>
            <person name="Bauer D."/>
            <person name="Andreopoulos W."/>
            <person name="Pangilinan J."/>
            <person name="LaButti K."/>
            <person name="Riley R."/>
            <person name="Lipzen A."/>
            <person name="Clum A."/>
            <person name="Drula E."/>
            <person name="Henrissat B."/>
            <person name="Kohler A."/>
            <person name="Grigoriev I.V."/>
            <person name="Martin F.M."/>
            <person name="Hacquard S."/>
        </authorList>
    </citation>
    <scope>NUCLEOTIDE SEQUENCE</scope>
    <source>
        <strain evidence="1">MPI-CAGE-AT-0023</strain>
    </source>
</reference>
<keyword evidence="2" id="KW-1185">Reference proteome</keyword>